<feature type="compositionally biased region" description="Basic and acidic residues" evidence="3">
    <location>
        <begin position="12"/>
        <end position="28"/>
    </location>
</feature>
<keyword evidence="2" id="KW-0129">CBS domain</keyword>
<dbReference type="SUPFAM" id="SSF54277">
    <property type="entry name" value="CAD &amp; PB1 domains"/>
    <property type="match status" value="1"/>
</dbReference>
<comment type="caution">
    <text evidence="7">The sequence shown here is derived from an EMBL/GenBank/DDBJ whole genome shotgun (WGS) entry which is preliminary data.</text>
</comment>
<dbReference type="InterPro" id="IPR051462">
    <property type="entry name" value="CBS_domain-containing"/>
</dbReference>
<dbReference type="Pfam" id="PF00571">
    <property type="entry name" value="CBS"/>
    <property type="match status" value="4"/>
</dbReference>
<keyword evidence="1" id="KW-0677">Repeat</keyword>
<dbReference type="InterPro" id="IPR000270">
    <property type="entry name" value="PB1_dom"/>
</dbReference>
<feature type="domain" description="CBS" evidence="5">
    <location>
        <begin position="50"/>
        <end position="111"/>
    </location>
</feature>
<dbReference type="CDD" id="cd17781">
    <property type="entry name" value="CBS_pair_MUG70_1"/>
    <property type="match status" value="1"/>
</dbReference>
<organism evidence="7 8">
    <name type="scientific">Petromyces alliaceus</name>
    <name type="common">Aspergillus alliaceus</name>
    <dbReference type="NCBI Taxonomy" id="209559"/>
    <lineage>
        <taxon>Eukaryota</taxon>
        <taxon>Fungi</taxon>
        <taxon>Dikarya</taxon>
        <taxon>Ascomycota</taxon>
        <taxon>Pezizomycotina</taxon>
        <taxon>Eurotiomycetes</taxon>
        <taxon>Eurotiomycetidae</taxon>
        <taxon>Eurotiales</taxon>
        <taxon>Aspergillaceae</taxon>
        <taxon>Aspergillus</taxon>
        <taxon>Aspergillus subgen. Circumdati</taxon>
    </lineage>
</organism>
<dbReference type="CDD" id="cd17782">
    <property type="entry name" value="CBS_pair_MUG70_2"/>
    <property type="match status" value="1"/>
</dbReference>
<protein>
    <recommendedName>
        <fullName evidence="9">CBS and PB1 domain protein</fullName>
    </recommendedName>
</protein>
<evidence type="ECO:0000259" key="6">
    <source>
        <dbReference type="PROSITE" id="PS51745"/>
    </source>
</evidence>
<feature type="region of interest" description="Disordered" evidence="3">
    <location>
        <begin position="524"/>
        <end position="576"/>
    </location>
</feature>
<feature type="compositionally biased region" description="Basic and acidic residues" evidence="3">
    <location>
        <begin position="401"/>
        <end position="415"/>
    </location>
</feature>
<feature type="domain" description="CBS" evidence="5">
    <location>
        <begin position="117"/>
        <end position="173"/>
    </location>
</feature>
<feature type="transmembrane region" description="Helical" evidence="4">
    <location>
        <begin position="587"/>
        <end position="606"/>
    </location>
</feature>
<keyword evidence="4" id="KW-0472">Membrane</keyword>
<dbReference type="Proteomes" id="UP000541154">
    <property type="component" value="Unassembled WGS sequence"/>
</dbReference>
<dbReference type="PANTHER" id="PTHR48108:SF26">
    <property type="entry name" value="CBS DOMAIN-CONTAINING PROTEIN DDB_G0289609"/>
    <property type="match status" value="1"/>
</dbReference>
<dbReference type="InterPro" id="IPR053793">
    <property type="entry name" value="PB1-like"/>
</dbReference>
<dbReference type="EMBL" id="SPNV01000040">
    <property type="protein sequence ID" value="KAF5864076.1"/>
    <property type="molecule type" value="Genomic_DNA"/>
</dbReference>
<dbReference type="InterPro" id="IPR046342">
    <property type="entry name" value="CBS_dom_sf"/>
</dbReference>
<evidence type="ECO:0008006" key="9">
    <source>
        <dbReference type="Google" id="ProtNLM"/>
    </source>
</evidence>
<evidence type="ECO:0000256" key="4">
    <source>
        <dbReference type="SAM" id="Phobius"/>
    </source>
</evidence>
<evidence type="ECO:0000313" key="8">
    <source>
        <dbReference type="Proteomes" id="UP000541154"/>
    </source>
</evidence>
<dbReference type="Gene3D" id="3.10.580.10">
    <property type="entry name" value="CBS-domain"/>
    <property type="match status" value="2"/>
</dbReference>
<feature type="compositionally biased region" description="Polar residues" evidence="3">
    <location>
        <begin position="366"/>
        <end position="378"/>
    </location>
</feature>
<name>A0A8H6E977_PETAA</name>
<feature type="region of interest" description="Disordered" evidence="3">
    <location>
        <begin position="364"/>
        <end position="426"/>
    </location>
</feature>
<feature type="compositionally biased region" description="Basic residues" evidence="3">
    <location>
        <begin position="29"/>
        <end position="41"/>
    </location>
</feature>
<evidence type="ECO:0000256" key="1">
    <source>
        <dbReference type="ARBA" id="ARBA00022737"/>
    </source>
</evidence>
<dbReference type="PROSITE" id="PS51371">
    <property type="entry name" value="CBS"/>
    <property type="match status" value="4"/>
</dbReference>
<dbReference type="SMART" id="SM00666">
    <property type="entry name" value="PB1"/>
    <property type="match status" value="1"/>
</dbReference>
<dbReference type="AlphaFoldDB" id="A0A8H6E977"/>
<feature type="region of interest" description="Disordered" evidence="3">
    <location>
        <begin position="1"/>
        <end position="45"/>
    </location>
</feature>
<feature type="domain" description="CBS" evidence="5">
    <location>
        <begin position="220"/>
        <end position="278"/>
    </location>
</feature>
<keyword evidence="4" id="KW-1133">Transmembrane helix</keyword>
<keyword evidence="4" id="KW-0812">Transmembrane</keyword>
<dbReference type="SMART" id="SM00116">
    <property type="entry name" value="CBS"/>
    <property type="match status" value="4"/>
</dbReference>
<accession>A0A8H6E977</accession>
<evidence type="ECO:0000313" key="7">
    <source>
        <dbReference type="EMBL" id="KAF5864076.1"/>
    </source>
</evidence>
<dbReference type="Pfam" id="PF00564">
    <property type="entry name" value="PB1"/>
    <property type="match status" value="1"/>
</dbReference>
<proteinExistence type="predicted"/>
<reference evidence="7 8" key="1">
    <citation type="submission" date="2019-04" db="EMBL/GenBank/DDBJ databases">
        <title>Aspergillus burnettii sp. nov., novel species from soil in southeast Queensland.</title>
        <authorList>
            <person name="Gilchrist C.L.M."/>
            <person name="Pitt J.I."/>
            <person name="Lange L."/>
            <person name="Lacey H.J."/>
            <person name="Vuong D."/>
            <person name="Midgley D.J."/>
            <person name="Greenfield P."/>
            <person name="Bradbury M."/>
            <person name="Lacey E."/>
            <person name="Busk P.K."/>
            <person name="Pilgaard B."/>
            <person name="Chooi Y.H."/>
            <person name="Piggott A.M."/>
        </authorList>
    </citation>
    <scope>NUCLEOTIDE SEQUENCE [LARGE SCALE GENOMIC DNA]</scope>
    <source>
        <strain evidence="7 8">FRR 5400</strain>
    </source>
</reference>
<dbReference type="CDD" id="cd06409">
    <property type="entry name" value="PB1_MUG70"/>
    <property type="match status" value="1"/>
</dbReference>
<dbReference type="SUPFAM" id="SSF54631">
    <property type="entry name" value="CBS-domain pair"/>
    <property type="match status" value="2"/>
</dbReference>
<feature type="compositionally biased region" description="Polar residues" evidence="3">
    <location>
        <begin position="1"/>
        <end position="10"/>
    </location>
</feature>
<sequence length="612" mass="66494">MSAASRQRQNQSKRDEAIRRKMEADLNKKSKAPAKAHRSRKAPPGTVLALKPSQALQIKPNTTIAEAAQLMAAKREDCVLVTDDDDRIAGIFTAKDLAFRVVGTGQKARDITVAEIMTKNPLCARTDTSATDALDLMVRKGFRHLPVMDENQDISGVLDITKCFYDAMEKLERAYSSSRKLYDALEGVQTELGSSQPQQIIQYVEALRSKMSGPTLESVLDGLPPVTVSVRTSVKEAASLMKEHHTTALLVQDQGSITGIFTSKDIVLRVIAPGLDPSTCSVVRVMTPHPDFAPTDMSIQAALRKMHDGHYLNLPVMNEAGEIVGMVDVLKLTYATLEQINSMSTQDDEGPAWNKFWLSMDHESDSMVSGSQQPNHRSVLSPESPKASYDARDSVLPNESASHHGGDEHSEYIDHHQHHSHGDTVPFPFKFKAPSGRVHRVNVLPSAGVAELVAQVTAKLGSEVEAVGGTAICEEGKLSNTGYALSYLDNEGDTVSITTDLDLADAVTLARQSRRDKVDLFVHDPTQPPIPVTLEPQPAPVKTVEEKSSPAPEDELSEESPVSKPRSQTFSSHQPEEQFITGVPNDLLLPGAIVTLAAVIAGVFVLSRATAR</sequence>
<evidence type="ECO:0000259" key="5">
    <source>
        <dbReference type="PROSITE" id="PS51371"/>
    </source>
</evidence>
<dbReference type="InterPro" id="IPR000644">
    <property type="entry name" value="CBS_dom"/>
</dbReference>
<gene>
    <name evidence="7" type="ORF">ETB97_008814</name>
</gene>
<dbReference type="PANTHER" id="PTHR48108">
    <property type="entry name" value="CBS DOMAIN-CONTAINING PROTEIN CBSX2, CHLOROPLASTIC"/>
    <property type="match status" value="1"/>
</dbReference>
<feature type="domain" description="CBS" evidence="5">
    <location>
        <begin position="286"/>
        <end position="343"/>
    </location>
</feature>
<evidence type="ECO:0000256" key="2">
    <source>
        <dbReference type="PROSITE-ProRule" id="PRU00703"/>
    </source>
</evidence>
<evidence type="ECO:0000256" key="3">
    <source>
        <dbReference type="SAM" id="MobiDB-lite"/>
    </source>
</evidence>
<dbReference type="PROSITE" id="PS51745">
    <property type="entry name" value="PB1"/>
    <property type="match status" value="1"/>
</dbReference>
<feature type="domain" description="PB1" evidence="6">
    <location>
        <begin position="424"/>
        <end position="525"/>
    </location>
</feature>
<keyword evidence="8" id="KW-1185">Reference proteome</keyword>